<evidence type="ECO:0000313" key="3">
    <source>
        <dbReference type="EMBL" id="KAG9443505.1"/>
    </source>
</evidence>
<dbReference type="PANTHER" id="PTHR35493">
    <property type="entry name" value="STRUCTURAL MAINTENANCE OF CHROMOSOMES PROTEIN"/>
    <property type="match status" value="1"/>
</dbReference>
<feature type="region of interest" description="Disordered" evidence="2">
    <location>
        <begin position="1"/>
        <end position="87"/>
    </location>
</feature>
<keyword evidence="4" id="KW-1185">Reference proteome</keyword>
<sequence length="403" mass="44807">MAAIKPSSRYASFDCRSSTSSQQSDLSSPTEPQNPSKNVSSLKRLIGGSSGRQRPAPDPAPGSNSSRILARTKSGDVVAAGKKKNEPNFGSMVKKLMEKKSKPKLVVPADFIREDLKKVAPARKGSNFAGLPKKLFQKAVGPAKGRSEIKALSDVKENTRTLGMVLRSERELLHQNKEYEEDIMELRLMLEEKNREVDKLKDLCLKQREEIKALKDAILFPDVMNSQLHELLEKQGSELKQAKQLIPTLQKQVTSLTGQLQCLAEDLAEVKADKCATRLCFNEHISSPRTPVHDQETSNSLEFSSGDPTTPRGSLEEMFLKDLNPCLTPHYLKSKSKEYNEIDYDSPRGELFGNNTEIFSNSFGSNGRRFSRSTGCCQKPSQRSSIRATNKSDDRQFSGILSP</sequence>
<gene>
    <name evidence="3" type="ORF">H6P81_014845</name>
</gene>
<name>A0AAV7E3L3_ARIFI</name>
<protein>
    <submittedName>
        <fullName evidence="3">Uncharacterized protein</fullName>
    </submittedName>
</protein>
<evidence type="ECO:0000313" key="4">
    <source>
        <dbReference type="Proteomes" id="UP000825729"/>
    </source>
</evidence>
<comment type="caution">
    <text evidence="3">The sequence shown here is derived from an EMBL/GenBank/DDBJ whole genome shotgun (WGS) entry which is preliminary data.</text>
</comment>
<proteinExistence type="predicted"/>
<accession>A0AAV7E3L3</accession>
<dbReference type="AlphaFoldDB" id="A0AAV7E3L3"/>
<feature type="compositionally biased region" description="Low complexity" evidence="2">
    <location>
        <begin position="12"/>
        <end position="28"/>
    </location>
</feature>
<organism evidence="3 4">
    <name type="scientific">Aristolochia fimbriata</name>
    <name type="common">White veined hardy Dutchman's pipe vine</name>
    <dbReference type="NCBI Taxonomy" id="158543"/>
    <lineage>
        <taxon>Eukaryota</taxon>
        <taxon>Viridiplantae</taxon>
        <taxon>Streptophyta</taxon>
        <taxon>Embryophyta</taxon>
        <taxon>Tracheophyta</taxon>
        <taxon>Spermatophyta</taxon>
        <taxon>Magnoliopsida</taxon>
        <taxon>Magnoliidae</taxon>
        <taxon>Piperales</taxon>
        <taxon>Aristolochiaceae</taxon>
        <taxon>Aristolochia</taxon>
    </lineage>
</organism>
<feature type="coiled-coil region" evidence="1">
    <location>
        <begin position="169"/>
        <end position="252"/>
    </location>
</feature>
<feature type="compositionally biased region" description="Polar residues" evidence="2">
    <location>
        <begin position="297"/>
        <end position="312"/>
    </location>
</feature>
<dbReference type="EMBL" id="JAINDJ010000006">
    <property type="protein sequence ID" value="KAG9443505.1"/>
    <property type="molecule type" value="Genomic_DNA"/>
</dbReference>
<reference evidence="3 4" key="1">
    <citation type="submission" date="2021-07" db="EMBL/GenBank/DDBJ databases">
        <title>The Aristolochia fimbriata genome: insights into angiosperm evolution, floral development and chemical biosynthesis.</title>
        <authorList>
            <person name="Jiao Y."/>
        </authorList>
    </citation>
    <scope>NUCLEOTIDE SEQUENCE [LARGE SCALE GENOMIC DNA]</scope>
    <source>
        <strain evidence="3">IBCAS-2021</strain>
        <tissue evidence="3">Leaf</tissue>
    </source>
</reference>
<dbReference type="PANTHER" id="PTHR35493:SF1">
    <property type="entry name" value="STRUCTURAL MAINTENANCE OF CHROMOSOMES PROTEIN"/>
    <property type="match status" value="1"/>
</dbReference>
<evidence type="ECO:0000256" key="2">
    <source>
        <dbReference type="SAM" id="MobiDB-lite"/>
    </source>
</evidence>
<feature type="region of interest" description="Disordered" evidence="2">
    <location>
        <begin position="286"/>
        <end position="314"/>
    </location>
</feature>
<evidence type="ECO:0000256" key="1">
    <source>
        <dbReference type="SAM" id="Coils"/>
    </source>
</evidence>
<feature type="compositionally biased region" description="Polar residues" evidence="2">
    <location>
        <begin position="374"/>
        <end position="389"/>
    </location>
</feature>
<feature type="region of interest" description="Disordered" evidence="2">
    <location>
        <begin position="366"/>
        <end position="403"/>
    </location>
</feature>
<keyword evidence="1" id="KW-0175">Coiled coil</keyword>
<feature type="compositionally biased region" description="Polar residues" evidence="2">
    <location>
        <begin position="29"/>
        <end position="41"/>
    </location>
</feature>
<dbReference type="Proteomes" id="UP000825729">
    <property type="component" value="Unassembled WGS sequence"/>
</dbReference>